<reference evidence="2" key="1">
    <citation type="submission" date="2016-10" db="EMBL/GenBank/DDBJ databases">
        <authorList>
            <person name="Varghese N."/>
            <person name="Submissions S."/>
        </authorList>
    </citation>
    <scope>NUCLEOTIDE SEQUENCE [LARGE SCALE GENOMIC DNA]</scope>
    <source>
        <strain evidence="2">DSM 23313</strain>
    </source>
</reference>
<dbReference type="AlphaFoldDB" id="A0A1G8C2U5"/>
<dbReference type="Proteomes" id="UP000243588">
    <property type="component" value="Unassembled WGS sequence"/>
</dbReference>
<name>A0A1G8C2U5_9FLAO</name>
<dbReference type="Pfam" id="PF11276">
    <property type="entry name" value="DUF3078"/>
    <property type="match status" value="1"/>
</dbReference>
<gene>
    <name evidence="1" type="ORF">SAMN05421818_10374</name>
</gene>
<dbReference type="InterPro" id="IPR021428">
    <property type="entry name" value="DUF3078"/>
</dbReference>
<organism evidence="1 2">
    <name type="scientific">Myroides phaeus</name>
    <dbReference type="NCBI Taxonomy" id="702745"/>
    <lineage>
        <taxon>Bacteria</taxon>
        <taxon>Pseudomonadati</taxon>
        <taxon>Bacteroidota</taxon>
        <taxon>Flavobacteriia</taxon>
        <taxon>Flavobacteriales</taxon>
        <taxon>Flavobacteriaceae</taxon>
        <taxon>Myroides</taxon>
    </lineage>
</organism>
<protein>
    <recommendedName>
        <fullName evidence="3">DUF3078 domain-containing protein</fullName>
    </recommendedName>
</protein>
<dbReference type="STRING" id="702745.SAMN05421818_10374"/>
<dbReference type="RefSeq" id="WP_245722924.1">
    <property type="nucleotide sequence ID" value="NZ_FNDQ01000003.1"/>
</dbReference>
<accession>A0A1G8C2U5</accession>
<sequence length="401" mass="45962">MGKYNTRLFITVFLGGFLSSYGQNIPVQGTETKRDIQSIKSDTISLQENPFNPLMGFLPAKNYNENIISYGNNNVYGDVPFFKPEIFVERAKPKVNPIKATFNPLINLNVLPINNEIIGYWEKKNKLGLDFNQIAFVNWSAGGENSIAGLFKGEFARKYIKGRLSWDNVLNVRYGVNKQSDRELRKSDDVLEYNSTFGYKSTAISDWYYVAKLNFKSQFTDGYNYPNTDDPVSRWFAPAYLFVGSGAEYVTPKTGMKFYISPVTYKATFVNDQRLADQGAFGVEKAEKDDLGNIIRRGKKYKAEIGFLLSNEWKKEIFKNIFIEHKLTFYSDYVDHFGNIDVSWEFKLDLKVNNYVRANVGAYMIYDDNVKNKVERDGVQVLEGPKVQFKQTLGVGLVYSF</sequence>
<evidence type="ECO:0000313" key="2">
    <source>
        <dbReference type="Proteomes" id="UP000243588"/>
    </source>
</evidence>
<evidence type="ECO:0008006" key="3">
    <source>
        <dbReference type="Google" id="ProtNLM"/>
    </source>
</evidence>
<keyword evidence="2" id="KW-1185">Reference proteome</keyword>
<evidence type="ECO:0000313" key="1">
    <source>
        <dbReference type="EMBL" id="SDH39260.1"/>
    </source>
</evidence>
<dbReference type="EMBL" id="FNDQ01000003">
    <property type="protein sequence ID" value="SDH39260.1"/>
    <property type="molecule type" value="Genomic_DNA"/>
</dbReference>
<proteinExistence type="predicted"/>